<evidence type="ECO:0000256" key="16">
    <source>
        <dbReference type="RuleBase" id="RU000504"/>
    </source>
</evidence>
<evidence type="ECO:0000256" key="2">
    <source>
        <dbReference type="ARBA" id="ARBA00004997"/>
    </source>
</evidence>
<dbReference type="Pfam" id="PF02887">
    <property type="entry name" value="PK_C"/>
    <property type="match status" value="1"/>
</dbReference>
<dbReference type="Gene3D" id="2.40.33.10">
    <property type="entry name" value="PK beta-barrel domain-like"/>
    <property type="match status" value="1"/>
</dbReference>
<dbReference type="GO" id="GO:0000287">
    <property type="term" value="F:magnesium ion binding"/>
    <property type="evidence" value="ECO:0007669"/>
    <property type="project" value="UniProtKB-UniRule"/>
</dbReference>
<name>A0A2N0UIZ1_9FIRM</name>
<dbReference type="Gene3D" id="3.20.20.60">
    <property type="entry name" value="Phosphoenolpyruvate-binding domains"/>
    <property type="match status" value="1"/>
</dbReference>
<dbReference type="GO" id="GO:0016301">
    <property type="term" value="F:kinase activity"/>
    <property type="evidence" value="ECO:0007669"/>
    <property type="project" value="UniProtKB-KW"/>
</dbReference>
<comment type="cofactor">
    <cofactor evidence="1">
        <name>K(+)</name>
        <dbReference type="ChEBI" id="CHEBI:29103"/>
    </cofactor>
</comment>
<evidence type="ECO:0000256" key="3">
    <source>
        <dbReference type="ARBA" id="ARBA00008663"/>
    </source>
</evidence>
<dbReference type="InterPro" id="IPR001697">
    <property type="entry name" value="Pyr_Knase"/>
</dbReference>
<dbReference type="GO" id="GO:0030955">
    <property type="term" value="F:potassium ion binding"/>
    <property type="evidence" value="ECO:0007669"/>
    <property type="project" value="UniProtKB-UniRule"/>
</dbReference>
<dbReference type="EC" id="2.7.1.40" evidence="4 15"/>
<dbReference type="InterPro" id="IPR036918">
    <property type="entry name" value="Pyrv_Knase_C_sf"/>
</dbReference>
<dbReference type="NCBIfam" id="NF004491">
    <property type="entry name" value="PRK05826.1"/>
    <property type="match status" value="1"/>
</dbReference>
<keyword evidence="20" id="KW-1185">Reference proteome</keyword>
<comment type="pathway">
    <text evidence="2 16">Carbohydrate degradation; glycolysis; pyruvate from D-glyceraldehyde 3-phosphate: step 5/5.</text>
</comment>
<dbReference type="InterPro" id="IPR015806">
    <property type="entry name" value="Pyrv_Knase_insert_dom_sf"/>
</dbReference>
<dbReference type="PROSITE" id="PS00110">
    <property type="entry name" value="PYRUVATE_KINASE"/>
    <property type="match status" value="1"/>
</dbReference>
<keyword evidence="14 19" id="KW-0670">Pyruvate</keyword>
<evidence type="ECO:0000313" key="19">
    <source>
        <dbReference type="EMBL" id="PKD26957.1"/>
    </source>
</evidence>
<dbReference type="InterPro" id="IPR011037">
    <property type="entry name" value="Pyrv_Knase-like_insert_dom_sf"/>
</dbReference>
<feature type="domain" description="Pyruvate kinase barrel" evidence="17">
    <location>
        <begin position="1"/>
        <end position="329"/>
    </location>
</feature>
<dbReference type="Pfam" id="PF00224">
    <property type="entry name" value="PK"/>
    <property type="match status" value="1"/>
</dbReference>
<proteinExistence type="inferred from homology"/>
<sequence length="480" mass="52060">MRKTKIVCTIGPACDSKEMMRKMIDAGMNVARINMSHGVYDQLEVTIKNLKEAIAESGQNVAILLDTKGPEVRVGTFKDGSVELSEGAEFSLFKNKEEGDETGVSLSFPKLVDIFESEGQKAIGRELLLDDGIISLVVKSVNPESIVCTVNKGGVLKNRKSINIPGYFINMPYVSAQDRKDIEFGLNHGATVVAASFVRNHDDVRTLRDFIDSLGYEYVEIIAKIENQSGVDDMDAIIDYADGIMVARGDMGVEIPFIKLPEIQKTIIRKVVSRGKYVITATQMLESMTTAPRPTRAEISDVANAVYDGTSAVMLSAESAAGKYPIESVKALDAICSEAEENGEFTALHEYVEEHGMKDTNPIRSSICKAAKNIAQAVGAKAIIVESATGRVARAMVHYRPDCPVIAVATSQLVCRKLCLNWGVMAVMGEEKRTSDSITKQAMEKALSTGVVKKGDTVVVLSSNKTCPTSSTDSLNVRIL</sequence>
<dbReference type="SUPFAM" id="SSF50800">
    <property type="entry name" value="PK beta-barrel domain-like"/>
    <property type="match status" value="1"/>
</dbReference>
<dbReference type="InterPro" id="IPR015813">
    <property type="entry name" value="Pyrv/PenolPyrv_kinase-like_dom"/>
</dbReference>
<dbReference type="InterPro" id="IPR040442">
    <property type="entry name" value="Pyrv_kinase-like_dom_sf"/>
</dbReference>
<dbReference type="PRINTS" id="PR01050">
    <property type="entry name" value="PYRUVTKNASE"/>
</dbReference>
<dbReference type="GO" id="GO:0004743">
    <property type="term" value="F:pyruvate kinase activity"/>
    <property type="evidence" value="ECO:0007669"/>
    <property type="project" value="UniProtKB-UniRule"/>
</dbReference>
<dbReference type="FunFam" id="2.40.33.10:FF:000001">
    <property type="entry name" value="Pyruvate kinase"/>
    <property type="match status" value="1"/>
</dbReference>
<keyword evidence="13 16" id="KW-0324">Glycolysis</keyword>
<keyword evidence="9 16" id="KW-0418">Kinase</keyword>
<evidence type="ECO:0000256" key="7">
    <source>
        <dbReference type="ARBA" id="ARBA00022723"/>
    </source>
</evidence>
<dbReference type="InterPro" id="IPR015795">
    <property type="entry name" value="Pyrv_Knase_C"/>
</dbReference>
<dbReference type="SUPFAM" id="SSF51621">
    <property type="entry name" value="Phosphoenolpyruvate/pyruvate domain"/>
    <property type="match status" value="1"/>
</dbReference>
<dbReference type="PANTHER" id="PTHR11817">
    <property type="entry name" value="PYRUVATE KINASE"/>
    <property type="match status" value="1"/>
</dbReference>
<keyword evidence="11 16" id="KW-0460">Magnesium</keyword>
<dbReference type="InterPro" id="IPR018209">
    <property type="entry name" value="Pyrv_Knase_AS"/>
</dbReference>
<feature type="domain" description="Pyruvate kinase C-terminal" evidence="18">
    <location>
        <begin position="366"/>
        <end position="477"/>
    </location>
</feature>
<evidence type="ECO:0000256" key="14">
    <source>
        <dbReference type="ARBA" id="ARBA00023317"/>
    </source>
</evidence>
<evidence type="ECO:0000256" key="11">
    <source>
        <dbReference type="ARBA" id="ARBA00022842"/>
    </source>
</evidence>
<dbReference type="AlphaFoldDB" id="A0A2N0UIZ1"/>
<gene>
    <name evidence="19" type="primary">pyk</name>
    <name evidence="19" type="ORF">RBATCC27255_01823</name>
</gene>
<dbReference type="EMBL" id="NNSR01000073">
    <property type="protein sequence ID" value="PKD26957.1"/>
    <property type="molecule type" value="Genomic_DNA"/>
</dbReference>
<comment type="similarity">
    <text evidence="3 16">Belongs to the pyruvate kinase family.</text>
</comment>
<evidence type="ECO:0000256" key="13">
    <source>
        <dbReference type="ARBA" id="ARBA00023152"/>
    </source>
</evidence>
<evidence type="ECO:0000256" key="12">
    <source>
        <dbReference type="ARBA" id="ARBA00022958"/>
    </source>
</evidence>
<keyword evidence="7" id="KW-0479">Metal-binding</keyword>
<dbReference type="GO" id="GO:0005524">
    <property type="term" value="F:ATP binding"/>
    <property type="evidence" value="ECO:0007669"/>
    <property type="project" value="UniProtKB-KW"/>
</dbReference>
<comment type="catalytic activity">
    <reaction evidence="16">
        <text>pyruvate + ATP = phosphoenolpyruvate + ADP + H(+)</text>
        <dbReference type="Rhea" id="RHEA:18157"/>
        <dbReference type="ChEBI" id="CHEBI:15361"/>
        <dbReference type="ChEBI" id="CHEBI:15378"/>
        <dbReference type="ChEBI" id="CHEBI:30616"/>
        <dbReference type="ChEBI" id="CHEBI:58702"/>
        <dbReference type="ChEBI" id="CHEBI:456216"/>
        <dbReference type="EC" id="2.7.1.40"/>
    </reaction>
</comment>
<evidence type="ECO:0000259" key="17">
    <source>
        <dbReference type="Pfam" id="PF00224"/>
    </source>
</evidence>
<evidence type="ECO:0000256" key="9">
    <source>
        <dbReference type="ARBA" id="ARBA00022777"/>
    </source>
</evidence>
<evidence type="ECO:0000256" key="8">
    <source>
        <dbReference type="ARBA" id="ARBA00022741"/>
    </source>
</evidence>
<keyword evidence="12" id="KW-0630">Potassium</keyword>
<evidence type="ECO:0000259" key="18">
    <source>
        <dbReference type="Pfam" id="PF02887"/>
    </source>
</evidence>
<protein>
    <recommendedName>
        <fullName evidence="5 15">Pyruvate kinase</fullName>
        <ecNumber evidence="4 15">2.7.1.40</ecNumber>
    </recommendedName>
</protein>
<evidence type="ECO:0000256" key="15">
    <source>
        <dbReference type="NCBIfam" id="TIGR01064"/>
    </source>
</evidence>
<accession>A0A2N0UIZ1</accession>
<keyword evidence="10" id="KW-0067">ATP-binding</keyword>
<evidence type="ECO:0000256" key="4">
    <source>
        <dbReference type="ARBA" id="ARBA00012142"/>
    </source>
</evidence>
<dbReference type="UniPathway" id="UPA00109">
    <property type="reaction ID" value="UER00188"/>
</dbReference>
<evidence type="ECO:0000313" key="20">
    <source>
        <dbReference type="Proteomes" id="UP000233425"/>
    </source>
</evidence>
<dbReference type="SUPFAM" id="SSF52935">
    <property type="entry name" value="PK C-terminal domain-like"/>
    <property type="match status" value="1"/>
</dbReference>
<dbReference type="NCBIfam" id="NF004978">
    <property type="entry name" value="PRK06354.1"/>
    <property type="match status" value="1"/>
</dbReference>
<dbReference type="Gene3D" id="3.40.1380.20">
    <property type="entry name" value="Pyruvate kinase, C-terminal domain"/>
    <property type="match status" value="1"/>
</dbReference>
<reference evidence="19" key="1">
    <citation type="journal article" date="2018" name="Environ. Microbiol.">
        <title>Sporulation capability and amylosome conservation among diverse human colonic and rumen isolates of the keystone starch-degrader Ruminococcus bromii.</title>
        <authorList>
            <person name="Mukhopadhya I."/>
            <person name="Morais S."/>
            <person name="Laverde-Gomez J."/>
            <person name="Sheridan P.O."/>
            <person name="Walker A.W."/>
            <person name="Kelly W."/>
            <person name="Klieve A.V."/>
            <person name="Ouwerkerk D."/>
            <person name="Duncan S.H."/>
            <person name="Louis P."/>
            <person name="Koropatkin N."/>
            <person name="Cockburn D."/>
            <person name="Kibler R."/>
            <person name="Cooper P.J."/>
            <person name="Sandoval C."/>
            <person name="Crost E."/>
            <person name="Juge N."/>
            <person name="Bayer E.A."/>
            <person name="Flint H.J."/>
        </authorList>
    </citation>
    <scope>NUCLEOTIDE SEQUENCE [LARGE SCALE GENOMIC DNA]</scope>
    <source>
        <strain evidence="19">ATCC 27255</strain>
    </source>
</reference>
<evidence type="ECO:0000256" key="10">
    <source>
        <dbReference type="ARBA" id="ARBA00022840"/>
    </source>
</evidence>
<dbReference type="NCBIfam" id="TIGR01064">
    <property type="entry name" value="pyruv_kin"/>
    <property type="match status" value="1"/>
</dbReference>
<dbReference type="Proteomes" id="UP000233425">
    <property type="component" value="Unassembled WGS sequence"/>
</dbReference>
<keyword evidence="6 16" id="KW-0808">Transferase</keyword>
<organism evidence="19 20">
    <name type="scientific">Ruminococcus bromii</name>
    <dbReference type="NCBI Taxonomy" id="40518"/>
    <lineage>
        <taxon>Bacteria</taxon>
        <taxon>Bacillati</taxon>
        <taxon>Bacillota</taxon>
        <taxon>Clostridia</taxon>
        <taxon>Eubacteriales</taxon>
        <taxon>Oscillospiraceae</taxon>
        <taxon>Ruminococcus</taxon>
    </lineage>
</organism>
<dbReference type="RefSeq" id="WP_169923320.1">
    <property type="nucleotide sequence ID" value="NZ_CABMMZ010000073.1"/>
</dbReference>
<evidence type="ECO:0000256" key="6">
    <source>
        <dbReference type="ARBA" id="ARBA00022679"/>
    </source>
</evidence>
<comment type="caution">
    <text evidence="19">The sequence shown here is derived from an EMBL/GenBank/DDBJ whole genome shotgun (WGS) entry which is preliminary data.</text>
</comment>
<evidence type="ECO:0000256" key="1">
    <source>
        <dbReference type="ARBA" id="ARBA00001958"/>
    </source>
</evidence>
<evidence type="ECO:0000256" key="5">
    <source>
        <dbReference type="ARBA" id="ARBA00018587"/>
    </source>
</evidence>
<keyword evidence="8" id="KW-0547">Nucleotide-binding</keyword>
<dbReference type="InterPro" id="IPR015793">
    <property type="entry name" value="Pyrv_Knase_brl"/>
</dbReference>